<feature type="domain" description="Tyrosine-protein phosphatase" evidence="6">
    <location>
        <begin position="101"/>
        <end position="355"/>
    </location>
</feature>
<dbReference type="EC" id="3.1.3.48" evidence="1"/>
<evidence type="ECO:0000256" key="2">
    <source>
        <dbReference type="ARBA" id="ARBA00022801"/>
    </source>
</evidence>
<dbReference type="InterPro" id="IPR029021">
    <property type="entry name" value="Prot-tyrosine_phosphatase-like"/>
</dbReference>
<feature type="domain" description="Tyrosine specific protein phosphatases" evidence="7">
    <location>
        <begin position="1"/>
        <end position="53"/>
    </location>
</feature>
<dbReference type="AlphaFoldDB" id="A0A7J7JVW1"/>
<dbReference type="PANTHER" id="PTHR19134:SF553">
    <property type="entry name" value="TYROSINE-PROTEIN PHOSPHATASE 10D-RELATED"/>
    <property type="match status" value="1"/>
</dbReference>
<evidence type="ECO:0000256" key="3">
    <source>
        <dbReference type="ARBA" id="ARBA00022912"/>
    </source>
</evidence>
<evidence type="ECO:0000313" key="9">
    <source>
        <dbReference type="Proteomes" id="UP000593567"/>
    </source>
</evidence>
<feature type="domain" description="Tyrosine-protein phosphatase" evidence="6">
    <location>
        <begin position="1"/>
        <end position="62"/>
    </location>
</feature>
<dbReference type="SMART" id="SM00404">
    <property type="entry name" value="PTPc_motif"/>
    <property type="match status" value="1"/>
</dbReference>
<dbReference type="InterPro" id="IPR000242">
    <property type="entry name" value="PTP_cat"/>
</dbReference>
<sequence>MNFTGCSTTGFYIALDYLIDEVKSNNNSISIFRAVSYLRDCRSFMVRTQKQYMLLYNCLFDYIVGGRKYLSYDMITQYNHLNSRNDLTGEKYISEEYCLLSKYSSSQSFGDVVAAMLPSNKSKNRPSDYINAIYVDGYHQSNSFILTQTPLQETLVDFWRMIYEQGVSTIVMMDDDQMRDESCATYWPQTADDSQLSSHGDGNPHCVFGNFIVKLIEEKADDVAVSRHVTLSHSAHPDEMERHVTQFQMVGWPLKQSKPPKTSLAIIQLIEKVEEWQRLVVSSYNQTVSSPVVVHCLDGAVHSGLYVATSIICEKMAAQNRVNIFLTVKEINHRRKEVVSSLHQYKYLHRVLWDYIHVKLLHQVKENSKSEEITSAERESGYNSQPLEMYTSSSEED</sequence>
<organism evidence="8 9">
    <name type="scientific">Bugula neritina</name>
    <name type="common">Brown bryozoan</name>
    <name type="synonym">Sertularia neritina</name>
    <dbReference type="NCBI Taxonomy" id="10212"/>
    <lineage>
        <taxon>Eukaryota</taxon>
        <taxon>Metazoa</taxon>
        <taxon>Spiralia</taxon>
        <taxon>Lophotrochozoa</taxon>
        <taxon>Bryozoa</taxon>
        <taxon>Gymnolaemata</taxon>
        <taxon>Cheilostomatida</taxon>
        <taxon>Flustrina</taxon>
        <taxon>Buguloidea</taxon>
        <taxon>Bugulidae</taxon>
        <taxon>Bugula</taxon>
    </lineage>
</organism>
<accession>A0A7J7JVW1</accession>
<evidence type="ECO:0000256" key="1">
    <source>
        <dbReference type="ARBA" id="ARBA00013064"/>
    </source>
</evidence>
<dbReference type="PANTHER" id="PTHR19134">
    <property type="entry name" value="RECEPTOR-TYPE TYROSINE-PROTEIN PHOSPHATASE"/>
    <property type="match status" value="1"/>
</dbReference>
<evidence type="ECO:0000256" key="4">
    <source>
        <dbReference type="ARBA" id="ARBA00051722"/>
    </source>
</evidence>
<dbReference type="FunFam" id="3.90.190.10:FF:000102">
    <property type="entry name" value="Receptor-type tyrosine-protein phosphatase"/>
    <property type="match status" value="1"/>
</dbReference>
<keyword evidence="3" id="KW-0904">Protein phosphatase</keyword>
<evidence type="ECO:0000259" key="7">
    <source>
        <dbReference type="PROSITE" id="PS50056"/>
    </source>
</evidence>
<dbReference type="GO" id="GO:0004725">
    <property type="term" value="F:protein tyrosine phosphatase activity"/>
    <property type="evidence" value="ECO:0007669"/>
    <property type="project" value="UniProtKB-EC"/>
</dbReference>
<reference evidence="8" key="1">
    <citation type="submission" date="2020-06" db="EMBL/GenBank/DDBJ databases">
        <title>Draft genome of Bugula neritina, a colonial animal packing powerful symbionts and potential medicines.</title>
        <authorList>
            <person name="Rayko M."/>
        </authorList>
    </citation>
    <scope>NUCLEOTIDE SEQUENCE [LARGE SCALE GENOMIC DNA]</scope>
    <source>
        <strain evidence="8">Kwan_BN1</strain>
    </source>
</reference>
<dbReference type="Gene3D" id="3.90.190.10">
    <property type="entry name" value="Protein tyrosine phosphatase superfamily"/>
    <property type="match status" value="2"/>
</dbReference>
<gene>
    <name evidence="8" type="ORF">EB796_011173</name>
</gene>
<dbReference type="InterPro" id="IPR000387">
    <property type="entry name" value="Tyr_Pase_dom"/>
</dbReference>
<dbReference type="InterPro" id="IPR050348">
    <property type="entry name" value="Protein-Tyr_Phosphatase"/>
</dbReference>
<dbReference type="PROSITE" id="PS50055">
    <property type="entry name" value="TYR_PHOSPHATASE_PTP"/>
    <property type="match status" value="2"/>
</dbReference>
<dbReference type="Proteomes" id="UP000593567">
    <property type="component" value="Unassembled WGS sequence"/>
</dbReference>
<dbReference type="PRINTS" id="PR00700">
    <property type="entry name" value="PRTYPHPHTASE"/>
</dbReference>
<dbReference type="CDD" id="cd00047">
    <property type="entry name" value="PTPc"/>
    <property type="match status" value="1"/>
</dbReference>
<feature type="region of interest" description="Disordered" evidence="5">
    <location>
        <begin position="368"/>
        <end position="397"/>
    </location>
</feature>
<dbReference type="SUPFAM" id="SSF52799">
    <property type="entry name" value="(Phosphotyrosine protein) phosphatases II"/>
    <property type="match status" value="2"/>
</dbReference>
<dbReference type="PROSITE" id="PS50056">
    <property type="entry name" value="TYR_PHOSPHATASE_2"/>
    <property type="match status" value="2"/>
</dbReference>
<proteinExistence type="predicted"/>
<comment type="caution">
    <text evidence="8">The sequence shown here is derived from an EMBL/GenBank/DDBJ whole genome shotgun (WGS) entry which is preliminary data.</text>
</comment>
<feature type="domain" description="Tyrosine specific protein phosphatases" evidence="7">
    <location>
        <begin position="267"/>
        <end position="346"/>
    </location>
</feature>
<dbReference type="OrthoDB" id="6407541at2759"/>
<keyword evidence="9" id="KW-1185">Reference proteome</keyword>
<protein>
    <recommendedName>
        <fullName evidence="1">protein-tyrosine-phosphatase</fullName>
        <ecNumber evidence="1">3.1.3.48</ecNumber>
    </recommendedName>
</protein>
<comment type="catalytic activity">
    <reaction evidence="4">
        <text>O-phospho-L-tyrosyl-[protein] + H2O = L-tyrosyl-[protein] + phosphate</text>
        <dbReference type="Rhea" id="RHEA:10684"/>
        <dbReference type="Rhea" id="RHEA-COMP:10136"/>
        <dbReference type="Rhea" id="RHEA-COMP:20101"/>
        <dbReference type="ChEBI" id="CHEBI:15377"/>
        <dbReference type="ChEBI" id="CHEBI:43474"/>
        <dbReference type="ChEBI" id="CHEBI:46858"/>
        <dbReference type="ChEBI" id="CHEBI:61978"/>
        <dbReference type="EC" id="3.1.3.48"/>
    </reaction>
</comment>
<evidence type="ECO:0000259" key="6">
    <source>
        <dbReference type="PROSITE" id="PS50055"/>
    </source>
</evidence>
<dbReference type="EMBL" id="VXIV02001696">
    <property type="protein sequence ID" value="KAF6030522.1"/>
    <property type="molecule type" value="Genomic_DNA"/>
</dbReference>
<feature type="compositionally biased region" description="Polar residues" evidence="5">
    <location>
        <begin position="381"/>
        <end position="397"/>
    </location>
</feature>
<evidence type="ECO:0000313" key="8">
    <source>
        <dbReference type="EMBL" id="KAF6030522.1"/>
    </source>
</evidence>
<dbReference type="Pfam" id="PF00102">
    <property type="entry name" value="Y_phosphatase"/>
    <property type="match status" value="2"/>
</dbReference>
<name>A0A7J7JVW1_BUGNE</name>
<evidence type="ECO:0000256" key="5">
    <source>
        <dbReference type="SAM" id="MobiDB-lite"/>
    </source>
</evidence>
<dbReference type="InterPro" id="IPR003595">
    <property type="entry name" value="Tyr_Pase_cat"/>
</dbReference>
<feature type="compositionally biased region" description="Basic and acidic residues" evidence="5">
    <location>
        <begin position="368"/>
        <end position="380"/>
    </location>
</feature>
<dbReference type="SMART" id="SM00194">
    <property type="entry name" value="PTPc"/>
    <property type="match status" value="1"/>
</dbReference>
<keyword evidence="2" id="KW-0378">Hydrolase</keyword>